<sequence length="65" mass="7154">MGNTQEGGGAVDFRPGGRQPAPGLGGGPPHKTHSRARPRRACNMTRRYQRRRDRFRVNLTKAAGL</sequence>
<dbReference type="EMBL" id="CP030239">
    <property type="protein sequence ID" value="AWX93993.1"/>
    <property type="molecule type" value="Genomic_DNA"/>
</dbReference>
<gene>
    <name evidence="2" type="ORF">DPM13_16345</name>
</gene>
<protein>
    <submittedName>
        <fullName evidence="2">Uncharacterized protein</fullName>
    </submittedName>
</protein>
<evidence type="ECO:0000256" key="1">
    <source>
        <dbReference type="SAM" id="MobiDB-lite"/>
    </source>
</evidence>
<name>A0ABN5M7I9_9RHOB</name>
<proteinExistence type="predicted"/>
<accession>A0ABN5M7I9</accession>
<feature type="compositionally biased region" description="Gly residues" evidence="1">
    <location>
        <begin position="1"/>
        <end position="10"/>
    </location>
</feature>
<evidence type="ECO:0000313" key="3">
    <source>
        <dbReference type="Proteomes" id="UP000249922"/>
    </source>
</evidence>
<reference evidence="2 3" key="1">
    <citation type="submission" date="2018-06" db="EMBL/GenBank/DDBJ databases">
        <title>Complete genome sequence of Paracoccus mutanolyticus strain RSP-02 isolated from cellulosic waste.</title>
        <authorList>
            <person name="Amrutha R.N."/>
            <person name="Shrivastav A."/>
            <person name="Buddana S.K."/>
            <person name="Deshpande U."/>
            <person name="Prakasham R.S."/>
        </authorList>
    </citation>
    <scope>NUCLEOTIDE SEQUENCE [LARGE SCALE GENOMIC DNA]</scope>
    <source>
        <strain evidence="2 3">RSP-02</strain>
    </source>
</reference>
<dbReference type="Proteomes" id="UP000249922">
    <property type="component" value="Chromosome"/>
</dbReference>
<keyword evidence="3" id="KW-1185">Reference proteome</keyword>
<organism evidence="2 3">
    <name type="scientific">Paracoccus mutanolyticus</name>
    <dbReference type="NCBI Taxonomy" id="1499308"/>
    <lineage>
        <taxon>Bacteria</taxon>
        <taxon>Pseudomonadati</taxon>
        <taxon>Pseudomonadota</taxon>
        <taxon>Alphaproteobacteria</taxon>
        <taxon>Rhodobacterales</taxon>
        <taxon>Paracoccaceae</taxon>
        <taxon>Paracoccus</taxon>
    </lineage>
</organism>
<feature type="compositionally biased region" description="Basic residues" evidence="1">
    <location>
        <begin position="30"/>
        <end position="40"/>
    </location>
</feature>
<evidence type="ECO:0000313" key="2">
    <source>
        <dbReference type="EMBL" id="AWX93993.1"/>
    </source>
</evidence>
<feature type="region of interest" description="Disordered" evidence="1">
    <location>
        <begin position="1"/>
        <end position="52"/>
    </location>
</feature>